<gene>
    <name evidence="1" type="ORF">F511_34790</name>
</gene>
<accession>A0A2Z7AZ88</accession>
<dbReference type="Proteomes" id="UP000250235">
    <property type="component" value="Unassembled WGS sequence"/>
</dbReference>
<protein>
    <submittedName>
        <fullName evidence="1">Uncharacterized protein</fullName>
    </submittedName>
</protein>
<organism evidence="1 2">
    <name type="scientific">Dorcoceras hygrometricum</name>
    <dbReference type="NCBI Taxonomy" id="472368"/>
    <lineage>
        <taxon>Eukaryota</taxon>
        <taxon>Viridiplantae</taxon>
        <taxon>Streptophyta</taxon>
        <taxon>Embryophyta</taxon>
        <taxon>Tracheophyta</taxon>
        <taxon>Spermatophyta</taxon>
        <taxon>Magnoliopsida</taxon>
        <taxon>eudicotyledons</taxon>
        <taxon>Gunneridae</taxon>
        <taxon>Pentapetalae</taxon>
        <taxon>asterids</taxon>
        <taxon>lamiids</taxon>
        <taxon>Lamiales</taxon>
        <taxon>Gesneriaceae</taxon>
        <taxon>Didymocarpoideae</taxon>
        <taxon>Trichosporeae</taxon>
        <taxon>Loxocarpinae</taxon>
        <taxon>Dorcoceras</taxon>
    </lineage>
</organism>
<reference evidence="1 2" key="1">
    <citation type="journal article" date="2015" name="Proc. Natl. Acad. Sci. U.S.A.">
        <title>The resurrection genome of Boea hygrometrica: A blueprint for survival of dehydration.</title>
        <authorList>
            <person name="Xiao L."/>
            <person name="Yang G."/>
            <person name="Zhang L."/>
            <person name="Yang X."/>
            <person name="Zhao S."/>
            <person name="Ji Z."/>
            <person name="Zhou Q."/>
            <person name="Hu M."/>
            <person name="Wang Y."/>
            <person name="Chen M."/>
            <person name="Xu Y."/>
            <person name="Jin H."/>
            <person name="Xiao X."/>
            <person name="Hu G."/>
            <person name="Bao F."/>
            <person name="Hu Y."/>
            <person name="Wan P."/>
            <person name="Li L."/>
            <person name="Deng X."/>
            <person name="Kuang T."/>
            <person name="Xiang C."/>
            <person name="Zhu J.K."/>
            <person name="Oliver M.J."/>
            <person name="He Y."/>
        </authorList>
    </citation>
    <scope>NUCLEOTIDE SEQUENCE [LARGE SCALE GENOMIC DNA]</scope>
    <source>
        <strain evidence="2">cv. XS01</strain>
    </source>
</reference>
<keyword evidence="2" id="KW-1185">Reference proteome</keyword>
<dbReference type="AlphaFoldDB" id="A0A2Z7AZ88"/>
<proteinExistence type="predicted"/>
<dbReference type="EMBL" id="KV012526">
    <property type="protein sequence ID" value="KZV24739.1"/>
    <property type="molecule type" value="Genomic_DNA"/>
</dbReference>
<sequence>MGYLLHSTLPTQTILSDVPDPKTQLSRTDNKPGHVLILKFITNSFLNQIASHLDLRDPNSME</sequence>
<name>A0A2Z7AZ88_9LAMI</name>
<evidence type="ECO:0000313" key="1">
    <source>
        <dbReference type="EMBL" id="KZV24739.1"/>
    </source>
</evidence>
<evidence type="ECO:0000313" key="2">
    <source>
        <dbReference type="Proteomes" id="UP000250235"/>
    </source>
</evidence>